<dbReference type="InterPro" id="IPR001453">
    <property type="entry name" value="MoaB/Mog_dom"/>
</dbReference>
<dbReference type="Gene3D" id="3.30.70.2860">
    <property type="match status" value="1"/>
</dbReference>
<organism evidence="3 4">
    <name type="scientific">Candidatus Enterococcus lowellii</name>
    <dbReference type="NCBI Taxonomy" id="2230877"/>
    <lineage>
        <taxon>Bacteria</taxon>
        <taxon>Bacillati</taxon>
        <taxon>Bacillota</taxon>
        <taxon>Bacilli</taxon>
        <taxon>Lactobacillales</taxon>
        <taxon>Enterococcaceae</taxon>
        <taxon>Enterococcus</taxon>
    </lineage>
</organism>
<dbReference type="Pfam" id="PF18146">
    <property type="entry name" value="CinA_KH"/>
    <property type="match status" value="1"/>
</dbReference>
<evidence type="ECO:0000256" key="1">
    <source>
        <dbReference type="HAMAP-Rule" id="MF_00226"/>
    </source>
</evidence>
<dbReference type="InterPro" id="IPR041424">
    <property type="entry name" value="CinA_KH"/>
</dbReference>
<evidence type="ECO:0000313" key="4">
    <source>
        <dbReference type="Proteomes" id="UP000664701"/>
    </source>
</evidence>
<dbReference type="RefSeq" id="WP_207941925.1">
    <property type="nucleotide sequence ID" value="NZ_CP147251.1"/>
</dbReference>
<keyword evidence="4" id="KW-1185">Reference proteome</keyword>
<dbReference type="Pfam" id="PF02464">
    <property type="entry name" value="CinA"/>
    <property type="match status" value="1"/>
</dbReference>
<name>A0ABZ2SJ24_9ENTE</name>
<evidence type="ECO:0000313" key="3">
    <source>
        <dbReference type="EMBL" id="WYJ75855.1"/>
    </source>
</evidence>
<dbReference type="NCBIfam" id="TIGR00199">
    <property type="entry name" value="PncC_domain"/>
    <property type="match status" value="1"/>
</dbReference>
<gene>
    <name evidence="1" type="primary">cinA</name>
    <name evidence="3" type="ORF">DOK78_000443</name>
</gene>
<feature type="domain" description="MoaB/Mog" evidence="2">
    <location>
        <begin position="4"/>
        <end position="171"/>
    </location>
</feature>
<dbReference type="InterPro" id="IPR050101">
    <property type="entry name" value="CinA"/>
</dbReference>
<dbReference type="PANTHER" id="PTHR13939:SF0">
    <property type="entry name" value="NMN AMIDOHYDROLASE-LIKE PROTEIN YFAY"/>
    <property type="match status" value="1"/>
</dbReference>
<dbReference type="EMBL" id="CP147251">
    <property type="protein sequence ID" value="WYJ75855.1"/>
    <property type="molecule type" value="Genomic_DNA"/>
</dbReference>
<dbReference type="Gene3D" id="3.90.950.20">
    <property type="entry name" value="CinA-like"/>
    <property type="match status" value="1"/>
</dbReference>
<protein>
    <recommendedName>
        <fullName evidence="1">Putative competence-damage inducible protein</fullName>
    </recommendedName>
</protein>
<dbReference type="Pfam" id="PF00994">
    <property type="entry name" value="MoCF_biosynth"/>
    <property type="match status" value="1"/>
</dbReference>
<dbReference type="NCBIfam" id="TIGR00200">
    <property type="entry name" value="cinA_nterm"/>
    <property type="match status" value="1"/>
</dbReference>
<dbReference type="CDD" id="cd00885">
    <property type="entry name" value="cinA"/>
    <property type="match status" value="1"/>
</dbReference>
<dbReference type="Gene3D" id="3.40.980.10">
    <property type="entry name" value="MoaB/Mog-like domain"/>
    <property type="match status" value="1"/>
</dbReference>
<dbReference type="SUPFAM" id="SSF142433">
    <property type="entry name" value="CinA-like"/>
    <property type="match status" value="1"/>
</dbReference>
<dbReference type="InterPro" id="IPR008135">
    <property type="entry name" value="Competence-induced_CinA"/>
</dbReference>
<dbReference type="PANTHER" id="PTHR13939">
    <property type="entry name" value="NICOTINAMIDE-NUCLEOTIDE AMIDOHYDROLASE PNCC"/>
    <property type="match status" value="1"/>
</dbReference>
<dbReference type="Proteomes" id="UP000664701">
    <property type="component" value="Chromosome"/>
</dbReference>
<dbReference type="NCBIfam" id="NF001813">
    <property type="entry name" value="PRK00549.1"/>
    <property type="match status" value="1"/>
</dbReference>
<dbReference type="InterPro" id="IPR036425">
    <property type="entry name" value="MoaB/Mog-like_dom_sf"/>
</dbReference>
<dbReference type="HAMAP" id="MF_00226_B">
    <property type="entry name" value="CinA_B"/>
    <property type="match status" value="1"/>
</dbReference>
<dbReference type="InterPro" id="IPR036653">
    <property type="entry name" value="CinA-like_C"/>
</dbReference>
<dbReference type="SUPFAM" id="SSF53218">
    <property type="entry name" value="Molybdenum cofactor biosynthesis proteins"/>
    <property type="match status" value="1"/>
</dbReference>
<evidence type="ECO:0000259" key="2">
    <source>
        <dbReference type="SMART" id="SM00852"/>
    </source>
</evidence>
<accession>A0ABZ2SJ24</accession>
<dbReference type="PIRSF" id="PIRSF006728">
    <property type="entry name" value="CinA"/>
    <property type="match status" value="1"/>
</dbReference>
<reference evidence="3 4" key="1">
    <citation type="submission" date="2024-03" db="EMBL/GenBank/DDBJ databases">
        <title>The Genome Sequence of Enterococcus sp. DIV2402.</title>
        <authorList>
            <consortium name="The Broad Institute Genomics Platform"/>
            <consortium name="The Broad Institute Microbial Omics Core"/>
            <consortium name="The Broad Institute Genomic Center for Infectious Diseases"/>
            <person name="Earl A."/>
            <person name="Manson A."/>
            <person name="Gilmore M."/>
            <person name="Schwartman J."/>
            <person name="Shea T."/>
            <person name="Abouelleil A."/>
            <person name="Cao P."/>
            <person name="Chapman S."/>
            <person name="Cusick C."/>
            <person name="Young S."/>
            <person name="Neafsey D."/>
            <person name="Nusbaum C."/>
            <person name="Birren B."/>
        </authorList>
    </citation>
    <scope>NUCLEOTIDE SEQUENCE [LARGE SCALE GENOMIC DNA]</scope>
    <source>
        <strain evidence="3 4">DIV2402</strain>
    </source>
</reference>
<dbReference type="InterPro" id="IPR008136">
    <property type="entry name" value="CinA_C"/>
</dbReference>
<sequence length="414" mass="45448">MKAEIIAVGTELLLGQVVNTNATFLSEELAGLGIDVYYHSVVGDNPERLASLLALADQRSELIVLCGGLGPTEDDLTKQVTAAHVGQELIRDELGYQKLLSFFEKRQRPMTENNLLQTLIFKDGISLQNSTGLAVGIFYTSDKGNHYLLLPGPPNELKPMFYNEVVPLLKEKFQKKDQLISRVLRFYGIGESQLVTDLADLIQGQTNPTIAPYAKPNEVTLRLTVKTTDEAQGLAQLDDLEKIIQERVGEFFYGYGEENSLANVVVELLKKNQQTLTAAESLTAGAFQAALGDISGVSEVFPGGFVTYSAETKANFLGIEKEFLEQVGTVSQECVEQMAINARKLAQTDYAVAFSGVAGPNELEGQPAGTVWIALANEQGVHSQNYHFTRDRSYIRHSAVMTGLDLIRRALLNR</sequence>
<proteinExistence type="inferred from homology"/>
<comment type="similarity">
    <text evidence="1">Belongs to the CinA family.</text>
</comment>
<dbReference type="SMART" id="SM00852">
    <property type="entry name" value="MoCF_biosynth"/>
    <property type="match status" value="1"/>
</dbReference>